<sequence length="175" mass="20531">MMLVTPVEEIYARDLDTFNPRNFARGSAMVWRTFSAMKLVDLAFVSTKKNNTDYQDICGHRLVPYFPVYAGVNFIFQRNNLIIYASRSTKTRLKNNKVDTMNWSSHSPDLNLMENLWAVLVYRIYADNRQFETTKDLQSVIIKEWSEVDSRVFRNLVNSVPERIFQVTNRSNTDN</sequence>
<dbReference type="Proteomes" id="UP000095283">
    <property type="component" value="Unplaced"/>
</dbReference>
<accession>A0A1I7XNC1</accession>
<protein>
    <submittedName>
        <fullName evidence="2">DDE_3 domain-containing protein</fullName>
    </submittedName>
</protein>
<proteinExistence type="predicted"/>
<name>A0A1I7XNC1_HETBA</name>
<evidence type="ECO:0000313" key="2">
    <source>
        <dbReference type="WBParaSite" id="Hba_19280"/>
    </source>
</evidence>
<dbReference type="InterPro" id="IPR036397">
    <property type="entry name" value="RNaseH_sf"/>
</dbReference>
<evidence type="ECO:0000313" key="1">
    <source>
        <dbReference type="Proteomes" id="UP000095283"/>
    </source>
</evidence>
<dbReference type="AlphaFoldDB" id="A0A1I7XNC1"/>
<dbReference type="GO" id="GO:0003676">
    <property type="term" value="F:nucleic acid binding"/>
    <property type="evidence" value="ECO:0007669"/>
    <property type="project" value="InterPro"/>
</dbReference>
<keyword evidence="1" id="KW-1185">Reference proteome</keyword>
<reference evidence="2" key="1">
    <citation type="submission" date="2016-11" db="UniProtKB">
        <authorList>
            <consortium name="WormBaseParasite"/>
        </authorList>
    </citation>
    <scope>IDENTIFICATION</scope>
</reference>
<dbReference type="Gene3D" id="3.30.420.10">
    <property type="entry name" value="Ribonuclease H-like superfamily/Ribonuclease H"/>
    <property type="match status" value="1"/>
</dbReference>
<dbReference type="WBParaSite" id="Hba_19280">
    <property type="protein sequence ID" value="Hba_19280"/>
    <property type="gene ID" value="Hba_19280"/>
</dbReference>
<organism evidence="1 2">
    <name type="scientific">Heterorhabditis bacteriophora</name>
    <name type="common">Entomopathogenic nematode worm</name>
    <dbReference type="NCBI Taxonomy" id="37862"/>
    <lineage>
        <taxon>Eukaryota</taxon>
        <taxon>Metazoa</taxon>
        <taxon>Ecdysozoa</taxon>
        <taxon>Nematoda</taxon>
        <taxon>Chromadorea</taxon>
        <taxon>Rhabditida</taxon>
        <taxon>Rhabditina</taxon>
        <taxon>Rhabditomorpha</taxon>
        <taxon>Strongyloidea</taxon>
        <taxon>Heterorhabditidae</taxon>
        <taxon>Heterorhabditis</taxon>
    </lineage>
</organism>